<dbReference type="EMBL" id="JADGJH010000262">
    <property type="protein sequence ID" value="KAJ3132149.1"/>
    <property type="molecule type" value="Genomic_DNA"/>
</dbReference>
<evidence type="ECO:0000313" key="6">
    <source>
        <dbReference type="Proteomes" id="UP001211907"/>
    </source>
</evidence>
<organism evidence="5 6">
    <name type="scientific">Physocladia obscura</name>
    <dbReference type="NCBI Taxonomy" id="109957"/>
    <lineage>
        <taxon>Eukaryota</taxon>
        <taxon>Fungi</taxon>
        <taxon>Fungi incertae sedis</taxon>
        <taxon>Chytridiomycota</taxon>
        <taxon>Chytridiomycota incertae sedis</taxon>
        <taxon>Chytridiomycetes</taxon>
        <taxon>Chytridiales</taxon>
        <taxon>Chytriomycetaceae</taxon>
        <taxon>Physocladia</taxon>
    </lineage>
</organism>
<dbReference type="CDD" id="cd00024">
    <property type="entry name" value="CD_CSD"/>
    <property type="match status" value="1"/>
</dbReference>
<gene>
    <name evidence="5" type="ORF">HK100_005617</name>
</gene>
<feature type="domain" description="Chromo" evidence="4">
    <location>
        <begin position="86"/>
        <end position="154"/>
    </location>
</feature>
<comment type="caution">
    <text evidence="5">The sequence shown here is derived from an EMBL/GenBank/DDBJ whole genome shotgun (WGS) entry which is preliminary data.</text>
</comment>
<dbReference type="Pfam" id="PF00385">
    <property type="entry name" value="Chromo"/>
    <property type="match status" value="1"/>
</dbReference>
<keyword evidence="6" id="KW-1185">Reference proteome</keyword>
<dbReference type="InterPro" id="IPR016197">
    <property type="entry name" value="Chromo-like_dom_sf"/>
</dbReference>
<accession>A0AAD5XFF6</accession>
<dbReference type="InterPro" id="IPR000953">
    <property type="entry name" value="Chromo/chromo_shadow_dom"/>
</dbReference>
<dbReference type="AlphaFoldDB" id="A0AAD5XFF6"/>
<reference evidence="5" key="1">
    <citation type="submission" date="2020-05" db="EMBL/GenBank/DDBJ databases">
        <title>Phylogenomic resolution of chytrid fungi.</title>
        <authorList>
            <person name="Stajich J.E."/>
            <person name="Amses K."/>
            <person name="Simmons R."/>
            <person name="Seto K."/>
            <person name="Myers J."/>
            <person name="Bonds A."/>
            <person name="Quandt C.A."/>
            <person name="Barry K."/>
            <person name="Liu P."/>
            <person name="Grigoriev I."/>
            <person name="Longcore J.E."/>
            <person name="James T.Y."/>
        </authorList>
    </citation>
    <scope>NUCLEOTIDE SEQUENCE</scope>
    <source>
        <strain evidence="5">JEL0513</strain>
    </source>
</reference>
<dbReference type="GO" id="GO:0005634">
    <property type="term" value="C:nucleus"/>
    <property type="evidence" value="ECO:0007669"/>
    <property type="project" value="UniProtKB-SubCell"/>
</dbReference>
<name>A0AAD5XFF6_9FUNG</name>
<dbReference type="InterPro" id="IPR023780">
    <property type="entry name" value="Chromo_domain"/>
</dbReference>
<keyword evidence="2" id="KW-0539">Nucleus</keyword>
<evidence type="ECO:0000313" key="5">
    <source>
        <dbReference type="EMBL" id="KAJ3132149.1"/>
    </source>
</evidence>
<dbReference type="Proteomes" id="UP001211907">
    <property type="component" value="Unassembled WGS sequence"/>
</dbReference>
<dbReference type="SMART" id="SM00298">
    <property type="entry name" value="CHROMO"/>
    <property type="match status" value="1"/>
</dbReference>
<comment type="subcellular location">
    <subcellularLocation>
        <location evidence="1">Nucleus</location>
    </subcellularLocation>
</comment>
<evidence type="ECO:0000256" key="1">
    <source>
        <dbReference type="ARBA" id="ARBA00004123"/>
    </source>
</evidence>
<evidence type="ECO:0000256" key="3">
    <source>
        <dbReference type="SAM" id="MobiDB-lite"/>
    </source>
</evidence>
<feature type="region of interest" description="Disordered" evidence="3">
    <location>
        <begin position="189"/>
        <end position="234"/>
    </location>
</feature>
<dbReference type="PROSITE" id="PS50013">
    <property type="entry name" value="CHROMO_2"/>
    <property type="match status" value="1"/>
</dbReference>
<dbReference type="SUPFAM" id="SSF54160">
    <property type="entry name" value="Chromo domain-like"/>
    <property type="match status" value="1"/>
</dbReference>
<dbReference type="PANTHER" id="PTHR22812">
    <property type="entry name" value="CHROMOBOX PROTEIN"/>
    <property type="match status" value="1"/>
</dbReference>
<dbReference type="Gene3D" id="2.40.50.40">
    <property type="match status" value="1"/>
</dbReference>
<proteinExistence type="predicted"/>
<evidence type="ECO:0000256" key="2">
    <source>
        <dbReference type="ARBA" id="ARBA00023242"/>
    </source>
</evidence>
<evidence type="ECO:0000259" key="4">
    <source>
        <dbReference type="PROSITE" id="PS50013"/>
    </source>
</evidence>
<sequence length="431" mass="48575">MKSKAHNTPSGRGSCKTGPKKILSARITPIAGSQFNNSPNPTSAKLYKPKQNKTYTAKPRNDALADIDYLTGYEEVDEHNLTSGVYLVEAIREHRLNAAENFDILVNRQQQGWPEFLVKWRGYSEEENTWEPPSSFHPSYLQEYCTEREIPFEDFGHMPKKMKLTVPPAVLAIPTVHLNTSSAGTIASHLRPKYTSTSRLKRKSMAPSPEIPPLKPKITAKSPSKPRGRLPSCKNSVIQTPEQTRNTKRASANESDLSILFEGDRKAEKATNAKRASCLKKIKNAKHSPVSESDVIFLSDGEQQQHAEKTENAKRVSVSSADAKIGSENTQAPVTLKEEYKIDGVCADEDSYIPKQIQEQIDWERYVLRIRAIDQGFGEVGNDKSRLRVKIRWNKGILNEGMRDLNVPVVRARQKLETKLLDYFIDHIPEL</sequence>
<dbReference type="InterPro" id="IPR051219">
    <property type="entry name" value="Heterochromatin_chromo-domain"/>
</dbReference>
<protein>
    <recommendedName>
        <fullName evidence="4">Chromo domain-containing protein</fullName>
    </recommendedName>
</protein>
<feature type="compositionally biased region" description="Basic and acidic residues" evidence="3">
    <location>
        <begin position="303"/>
        <end position="314"/>
    </location>
</feature>
<feature type="region of interest" description="Disordered" evidence="3">
    <location>
        <begin position="301"/>
        <end position="324"/>
    </location>
</feature>